<organism evidence="7 8">
    <name type="scientific">Dendryphion nanum</name>
    <dbReference type="NCBI Taxonomy" id="256645"/>
    <lineage>
        <taxon>Eukaryota</taxon>
        <taxon>Fungi</taxon>
        <taxon>Dikarya</taxon>
        <taxon>Ascomycota</taxon>
        <taxon>Pezizomycotina</taxon>
        <taxon>Dothideomycetes</taxon>
        <taxon>Pleosporomycetidae</taxon>
        <taxon>Pleosporales</taxon>
        <taxon>Torulaceae</taxon>
        <taxon>Dendryphion</taxon>
    </lineage>
</organism>
<evidence type="ECO:0000313" key="7">
    <source>
        <dbReference type="EMBL" id="KAH7117721.1"/>
    </source>
</evidence>
<reference evidence="7" key="1">
    <citation type="journal article" date="2021" name="Nat. Commun.">
        <title>Genetic determinants of endophytism in the Arabidopsis root mycobiome.</title>
        <authorList>
            <person name="Mesny F."/>
            <person name="Miyauchi S."/>
            <person name="Thiergart T."/>
            <person name="Pickel B."/>
            <person name="Atanasova L."/>
            <person name="Karlsson M."/>
            <person name="Huettel B."/>
            <person name="Barry K.W."/>
            <person name="Haridas S."/>
            <person name="Chen C."/>
            <person name="Bauer D."/>
            <person name="Andreopoulos W."/>
            <person name="Pangilinan J."/>
            <person name="LaButti K."/>
            <person name="Riley R."/>
            <person name="Lipzen A."/>
            <person name="Clum A."/>
            <person name="Drula E."/>
            <person name="Henrissat B."/>
            <person name="Kohler A."/>
            <person name="Grigoriev I.V."/>
            <person name="Martin F.M."/>
            <person name="Hacquard S."/>
        </authorList>
    </citation>
    <scope>NUCLEOTIDE SEQUENCE</scope>
    <source>
        <strain evidence="7">MPI-CAGE-CH-0243</strain>
    </source>
</reference>
<accession>A0A9P9IEE9</accession>
<feature type="domain" description="Protein kinase" evidence="6">
    <location>
        <begin position="14"/>
        <end position="287"/>
    </location>
</feature>
<dbReference type="PANTHER" id="PTHR43671:SF13">
    <property type="entry name" value="SERINE_THREONINE-PROTEIN KINASE NEK2"/>
    <property type="match status" value="1"/>
</dbReference>
<comment type="caution">
    <text evidence="7">The sequence shown here is derived from an EMBL/GenBank/DDBJ whole genome shotgun (WGS) entry which is preliminary data.</text>
</comment>
<dbReference type="EC" id="2.7.11.1" evidence="1"/>
<keyword evidence="3" id="KW-0547">Nucleotide-binding</keyword>
<keyword evidence="8" id="KW-1185">Reference proteome</keyword>
<dbReference type="InterPro" id="IPR000719">
    <property type="entry name" value="Prot_kinase_dom"/>
</dbReference>
<dbReference type="EMBL" id="JAGMWT010000013">
    <property type="protein sequence ID" value="KAH7117721.1"/>
    <property type="molecule type" value="Genomic_DNA"/>
</dbReference>
<dbReference type="PROSITE" id="PS50011">
    <property type="entry name" value="PROTEIN_KINASE_DOM"/>
    <property type="match status" value="1"/>
</dbReference>
<evidence type="ECO:0000256" key="1">
    <source>
        <dbReference type="ARBA" id="ARBA00012513"/>
    </source>
</evidence>
<protein>
    <recommendedName>
        <fullName evidence="1">non-specific serine/threonine protein kinase</fullName>
        <ecNumber evidence="1">2.7.11.1</ecNumber>
    </recommendedName>
</protein>
<keyword evidence="2" id="KW-0808">Transferase</keyword>
<dbReference type="AlphaFoldDB" id="A0A9P9IEE9"/>
<sequence length="287" mass="32422">MATSNHTSNFPSVYKVLRSLGHGGGGMNDGILIVRNRQTNEVQVEKKLDRKLMARDERYNEIGILIALDRNGLGHKNITRMLSFLAKPQLSFASVWIEYCDLGSMSGMINHYRCRQEWVAPEFAWHILNSLARAVNYCHYGPLDGSRRHNWNMIIHHDIKPDNVFLQTIPGRSWPRVKLGDFGAAEMLTEQNPLPQGGLAMTPGFVPPEAREYIGPENDIWAVGAVMHCVLTLKQVPEMCPALACYSTMICGVINSCMHPSYRGRIRSSDLPWVVKDAQRQENYGRS</sequence>
<dbReference type="PANTHER" id="PTHR43671">
    <property type="entry name" value="SERINE/THREONINE-PROTEIN KINASE NEK"/>
    <property type="match status" value="1"/>
</dbReference>
<evidence type="ECO:0000313" key="8">
    <source>
        <dbReference type="Proteomes" id="UP000700596"/>
    </source>
</evidence>
<dbReference type="SMART" id="SM00220">
    <property type="entry name" value="S_TKc"/>
    <property type="match status" value="1"/>
</dbReference>
<dbReference type="Gene3D" id="1.10.510.10">
    <property type="entry name" value="Transferase(Phosphotransferase) domain 1"/>
    <property type="match status" value="1"/>
</dbReference>
<keyword evidence="4 7" id="KW-0418">Kinase</keyword>
<evidence type="ECO:0000256" key="2">
    <source>
        <dbReference type="ARBA" id="ARBA00022679"/>
    </source>
</evidence>
<dbReference type="InterPro" id="IPR011009">
    <property type="entry name" value="Kinase-like_dom_sf"/>
</dbReference>
<dbReference type="SUPFAM" id="SSF56112">
    <property type="entry name" value="Protein kinase-like (PK-like)"/>
    <property type="match status" value="1"/>
</dbReference>
<proteinExistence type="predicted"/>
<name>A0A9P9IEE9_9PLEO</name>
<dbReference type="OrthoDB" id="310217at2759"/>
<dbReference type="InterPro" id="IPR050660">
    <property type="entry name" value="NEK_Ser/Thr_kinase"/>
</dbReference>
<evidence type="ECO:0000256" key="5">
    <source>
        <dbReference type="ARBA" id="ARBA00022840"/>
    </source>
</evidence>
<dbReference type="Proteomes" id="UP000700596">
    <property type="component" value="Unassembled WGS sequence"/>
</dbReference>
<evidence type="ECO:0000259" key="6">
    <source>
        <dbReference type="PROSITE" id="PS50011"/>
    </source>
</evidence>
<gene>
    <name evidence="7" type="ORF">B0J11DRAFT_592162</name>
</gene>
<evidence type="ECO:0000256" key="3">
    <source>
        <dbReference type="ARBA" id="ARBA00022741"/>
    </source>
</evidence>
<dbReference type="GO" id="GO:0005524">
    <property type="term" value="F:ATP binding"/>
    <property type="evidence" value="ECO:0007669"/>
    <property type="project" value="UniProtKB-KW"/>
</dbReference>
<evidence type="ECO:0000256" key="4">
    <source>
        <dbReference type="ARBA" id="ARBA00022777"/>
    </source>
</evidence>
<dbReference type="PROSITE" id="PS00108">
    <property type="entry name" value="PROTEIN_KINASE_ST"/>
    <property type="match status" value="1"/>
</dbReference>
<dbReference type="InterPro" id="IPR008271">
    <property type="entry name" value="Ser/Thr_kinase_AS"/>
</dbReference>
<dbReference type="Pfam" id="PF00069">
    <property type="entry name" value="Pkinase"/>
    <property type="match status" value="1"/>
</dbReference>
<keyword evidence="5" id="KW-0067">ATP-binding</keyword>
<dbReference type="GO" id="GO:0004674">
    <property type="term" value="F:protein serine/threonine kinase activity"/>
    <property type="evidence" value="ECO:0007669"/>
    <property type="project" value="UniProtKB-EC"/>
</dbReference>